<evidence type="ECO:0000313" key="2">
    <source>
        <dbReference type="Proteomes" id="UP000827092"/>
    </source>
</evidence>
<reference evidence="1 2" key="1">
    <citation type="journal article" date="2022" name="Nat. Ecol. Evol.">
        <title>A masculinizing supergene underlies an exaggerated male reproductive morph in a spider.</title>
        <authorList>
            <person name="Hendrickx F."/>
            <person name="De Corte Z."/>
            <person name="Sonet G."/>
            <person name="Van Belleghem S.M."/>
            <person name="Kostlbacher S."/>
            <person name="Vangestel C."/>
        </authorList>
    </citation>
    <scope>NUCLEOTIDE SEQUENCE [LARGE SCALE GENOMIC DNA]</scope>
    <source>
        <strain evidence="1">W744_W776</strain>
    </source>
</reference>
<accession>A0AAV6UQI8</accession>
<organism evidence="1 2">
    <name type="scientific">Oedothorax gibbosus</name>
    <dbReference type="NCBI Taxonomy" id="931172"/>
    <lineage>
        <taxon>Eukaryota</taxon>
        <taxon>Metazoa</taxon>
        <taxon>Ecdysozoa</taxon>
        <taxon>Arthropoda</taxon>
        <taxon>Chelicerata</taxon>
        <taxon>Arachnida</taxon>
        <taxon>Araneae</taxon>
        <taxon>Araneomorphae</taxon>
        <taxon>Entelegynae</taxon>
        <taxon>Araneoidea</taxon>
        <taxon>Linyphiidae</taxon>
        <taxon>Erigoninae</taxon>
        <taxon>Oedothorax</taxon>
    </lineage>
</organism>
<gene>
    <name evidence="1" type="ORF">JTE90_012872</name>
</gene>
<dbReference type="AlphaFoldDB" id="A0AAV6UQI8"/>
<dbReference type="EMBL" id="JAFNEN010000333">
    <property type="protein sequence ID" value="KAG8185536.1"/>
    <property type="molecule type" value="Genomic_DNA"/>
</dbReference>
<proteinExistence type="predicted"/>
<comment type="caution">
    <text evidence="1">The sequence shown here is derived from an EMBL/GenBank/DDBJ whole genome shotgun (WGS) entry which is preliminary data.</text>
</comment>
<name>A0AAV6UQI8_9ARAC</name>
<evidence type="ECO:0008006" key="3">
    <source>
        <dbReference type="Google" id="ProtNLM"/>
    </source>
</evidence>
<dbReference type="Proteomes" id="UP000827092">
    <property type="component" value="Unassembled WGS sequence"/>
</dbReference>
<evidence type="ECO:0000313" key="1">
    <source>
        <dbReference type="EMBL" id="KAG8185536.1"/>
    </source>
</evidence>
<sequence length="95" mass="11199">MVKRIEKEWHAKKHAWNEMLFVLLGVAPLSNRRNNYPKKRSVVSKDFLSNSFHLLFEAEMFANSTSPFLSREQIATEYLPRANDKTREVYPRTGK</sequence>
<keyword evidence="2" id="KW-1185">Reference proteome</keyword>
<protein>
    <recommendedName>
        <fullName evidence="3">Transposase</fullName>
    </recommendedName>
</protein>